<dbReference type="EMBL" id="CM047946">
    <property type="protein sequence ID" value="KAI9897519.1"/>
    <property type="molecule type" value="Genomic_DNA"/>
</dbReference>
<proteinExistence type="predicted"/>
<sequence length="359" mass="40738">MAQQQSTLMKAWNGLARNFASGLKLRVRVLDHGTWEPKDLTIGFLEHDLAAKLLEGDDGGFRFDGQSIIVNPEHAPMNYHQVYIEACNQAFLDVCEKNQKEPLFKDGMAIWFEKRDTATPQELYYPVFSPHKELQGLHVPTPARGIFGVPTAGAHLNVYDEDGEGKIQHIWVSVRSDKTTYPCCYDQIVAGGMGDMDDLDPWQTIRREAREEANLNIDVVTGAVTKDVHGGRTDIGKIEQVRSIHFVTKKDERSRTEDGHVEPGVRFCFDLKVGRDAATHPLEHNPDEVTIKRFERKTVDEVKESLRQSLSRTRWKPNCGLVMLDFLERKGLLSDEDRSLFGNVVELQARLPLELPFQS</sequence>
<comment type="caution">
    <text evidence="1">The sequence shown here is derived from an EMBL/GenBank/DDBJ whole genome shotgun (WGS) entry which is preliminary data.</text>
</comment>
<evidence type="ECO:0000313" key="1">
    <source>
        <dbReference type="EMBL" id="KAI9897519.1"/>
    </source>
</evidence>
<accession>A0ACC0UVH3</accession>
<organism evidence="1 2">
    <name type="scientific">Trichothecium roseum</name>
    <dbReference type="NCBI Taxonomy" id="47278"/>
    <lineage>
        <taxon>Eukaryota</taxon>
        <taxon>Fungi</taxon>
        <taxon>Dikarya</taxon>
        <taxon>Ascomycota</taxon>
        <taxon>Pezizomycotina</taxon>
        <taxon>Sordariomycetes</taxon>
        <taxon>Hypocreomycetidae</taxon>
        <taxon>Hypocreales</taxon>
        <taxon>Hypocreales incertae sedis</taxon>
        <taxon>Trichothecium</taxon>
    </lineage>
</organism>
<reference evidence="1" key="1">
    <citation type="submission" date="2022-10" db="EMBL/GenBank/DDBJ databases">
        <title>Complete Genome of Trichothecium roseum strain YXFP-22015, a Plant Pathogen Isolated from Citrus.</title>
        <authorList>
            <person name="Wang Y."/>
            <person name="Zhu L."/>
        </authorList>
    </citation>
    <scope>NUCLEOTIDE SEQUENCE</scope>
    <source>
        <strain evidence="1">YXFP-22015</strain>
    </source>
</reference>
<protein>
    <submittedName>
        <fullName evidence="1">Uncharacterized protein</fullName>
    </submittedName>
</protein>
<evidence type="ECO:0000313" key="2">
    <source>
        <dbReference type="Proteomes" id="UP001163324"/>
    </source>
</evidence>
<gene>
    <name evidence="1" type="ORF">N3K66_007375</name>
</gene>
<keyword evidence="2" id="KW-1185">Reference proteome</keyword>
<dbReference type="Proteomes" id="UP001163324">
    <property type="component" value="Chromosome 7"/>
</dbReference>
<name>A0ACC0UVH3_9HYPO</name>